<keyword evidence="2" id="KW-1185">Reference proteome</keyword>
<dbReference type="EMBL" id="LVVK01000020">
    <property type="protein sequence ID" value="OPB38228.1"/>
    <property type="molecule type" value="Genomic_DNA"/>
</dbReference>
<evidence type="ECO:0000313" key="1">
    <source>
        <dbReference type="EMBL" id="OPB38228.1"/>
    </source>
</evidence>
<protein>
    <submittedName>
        <fullName evidence="1">Uncharacterized protein</fullName>
    </submittedName>
</protein>
<proteinExistence type="predicted"/>
<organism evidence="1 2">
    <name type="scientific">Trichoderma guizhouense</name>
    <dbReference type="NCBI Taxonomy" id="1491466"/>
    <lineage>
        <taxon>Eukaryota</taxon>
        <taxon>Fungi</taxon>
        <taxon>Dikarya</taxon>
        <taxon>Ascomycota</taxon>
        <taxon>Pezizomycotina</taxon>
        <taxon>Sordariomycetes</taxon>
        <taxon>Hypocreomycetidae</taxon>
        <taxon>Hypocreales</taxon>
        <taxon>Hypocreaceae</taxon>
        <taxon>Trichoderma</taxon>
    </lineage>
</organism>
<dbReference type="Proteomes" id="UP000191004">
    <property type="component" value="Unassembled WGS sequence"/>
</dbReference>
<dbReference type="AlphaFoldDB" id="A0A1T3CAW0"/>
<accession>A0A1T3CAW0</accession>
<reference evidence="1 2" key="1">
    <citation type="submission" date="2016-04" db="EMBL/GenBank/DDBJ databases">
        <title>Multiple horizontal gene transfer events from other fungi enriched the ability of the initially mycotrophic fungus Trichoderma (Ascomycota) to feed on dead plant biomass.</title>
        <authorList>
            <person name="Atanasova L."/>
            <person name="Chenthamara K."/>
            <person name="Zhang J."/>
            <person name="Grujic M."/>
            <person name="Henrissat B."/>
            <person name="Kuo A."/>
            <person name="Aertz A."/>
            <person name="Salamov A."/>
            <person name="Lipzen A."/>
            <person name="Labutti K."/>
            <person name="Barry K."/>
            <person name="Miao Y."/>
            <person name="Rahimi M.J."/>
            <person name="Shen Q."/>
            <person name="Grigoriev I.V."/>
            <person name="Kubicek C.P."/>
            <person name="Druzhinina I.S."/>
        </authorList>
    </citation>
    <scope>NUCLEOTIDE SEQUENCE [LARGE SCALE GENOMIC DNA]</scope>
    <source>
        <strain evidence="1 2">NJAU 4742</strain>
    </source>
</reference>
<name>A0A1T3CAW0_9HYPO</name>
<comment type="caution">
    <text evidence="1">The sequence shown here is derived from an EMBL/GenBank/DDBJ whole genome shotgun (WGS) entry which is preliminary data.</text>
</comment>
<sequence>MKPANAQNGKGLSPLPAPILRFSVTIRKTFQNLKEPPCAATEERPSRGIRRVALGRIGKLVLVLVGDRPDEYEACIKLARHTIQVAGYIVSAGAGFSHSRYDVDISGIPSHALYKVSTMVVGEDEL</sequence>
<gene>
    <name evidence="1" type="ORF">A0O28_0013320</name>
</gene>
<evidence type="ECO:0000313" key="2">
    <source>
        <dbReference type="Proteomes" id="UP000191004"/>
    </source>
</evidence>